<name>A0A3B0TM26_9ZZZZ</name>
<proteinExistence type="predicted"/>
<reference evidence="1" key="1">
    <citation type="submission" date="2018-06" db="EMBL/GenBank/DDBJ databases">
        <authorList>
            <person name="Zhirakovskaya E."/>
        </authorList>
    </citation>
    <scope>NUCLEOTIDE SEQUENCE</scope>
</reference>
<dbReference type="InterPro" id="IPR036179">
    <property type="entry name" value="Ig-like_dom_sf"/>
</dbReference>
<dbReference type="EMBL" id="UOEL01000144">
    <property type="protein sequence ID" value="VAW17700.1"/>
    <property type="molecule type" value="Genomic_DNA"/>
</dbReference>
<dbReference type="Pfam" id="PF13585">
    <property type="entry name" value="CHU_C"/>
    <property type="match status" value="1"/>
</dbReference>
<evidence type="ECO:0008006" key="2">
    <source>
        <dbReference type="Google" id="ProtNLM"/>
    </source>
</evidence>
<dbReference type="Gene3D" id="2.60.40.10">
    <property type="entry name" value="Immunoglobulins"/>
    <property type="match status" value="3"/>
</dbReference>
<sequence length="749" mass="79975">MKPTILPRFRVLIMILLLMGASQLSAQISMRAPEPAGGSVAWTKICAGTIIADEPFNSFDVTVSWAGAADSGNEFVLELSDSNGSFANPVELARVGNQNTNTAKEFDVTISIPTDTQGQGYKLRAKSTDPVDDEESVSAYHMYYMGVTSNLNISVLGDGNPPGAICSVGPVTLQVDNISSPETYQYVWYRSGTLLVGESGHTLNATTSGMYQALVDYGDCTFNGNTDSNMVDATIGSAGSGIGITPPAQTALCAGDTETLAIDMTDSSWGYQWYQDGNAISGATGISYTVDANIVGFEGDYQVEISATGICTERSAAVAMTNADNFTVTRDNPADIVVLPAQPETLSVTTNAISPTYQWYRNGNNISGATNPTFDITQDGTYYAEITQAGGTCPGTKKNSESTIAVTPASFEIIIDYDSAYTSCVSTSIVLEVATINAVAGDGSKSDVTAQLESSFTYQWKKDGTNVAGATNLNISLTDPSENGNYTVDAVLNTYNETSNMLLVQLLTSETVAITSTSTIYCNATNTITLSTTTDLANENFSWEMNGASVNLTDSSLNVTGPGTYRLVIDKNGCSLISNEIIITTLDPDLITLDIDGDVVFPEGSSKTVTASGGTAYQWFDVDNNLLSNSSSITFTEEGAYLLIATIDNCEISKQITVVYLDLFNVPNVITPNGDGANDQWVVPNSYSNKQDVNVIIYNDSGVELINEMGYQNNWPQSSMSFPKQNMVFYYVIKNATKTLKQGTITVIR</sequence>
<organism evidence="1">
    <name type="scientific">hydrothermal vent metagenome</name>
    <dbReference type="NCBI Taxonomy" id="652676"/>
    <lineage>
        <taxon>unclassified sequences</taxon>
        <taxon>metagenomes</taxon>
        <taxon>ecological metagenomes</taxon>
    </lineage>
</organism>
<accession>A0A3B0TM26</accession>
<evidence type="ECO:0000313" key="1">
    <source>
        <dbReference type="EMBL" id="VAW17700.1"/>
    </source>
</evidence>
<protein>
    <recommendedName>
        <fullName evidence="2">Ig-like domain-containing protein</fullName>
    </recommendedName>
</protein>
<dbReference type="InterPro" id="IPR013783">
    <property type="entry name" value="Ig-like_fold"/>
</dbReference>
<dbReference type="SUPFAM" id="SSF48726">
    <property type="entry name" value="Immunoglobulin"/>
    <property type="match status" value="1"/>
</dbReference>
<gene>
    <name evidence="1" type="ORF">MNBD_BACTEROID03-1993</name>
</gene>
<dbReference type="AlphaFoldDB" id="A0A3B0TM26"/>